<reference evidence="1" key="1">
    <citation type="journal article" date="2012" name="PLoS Negl. Trop. Dis.">
        <title>A systematically improved high quality genome and transcriptome of the human blood fluke Schistosoma mansoni.</title>
        <authorList>
            <person name="Protasio A.V."/>
            <person name="Tsai I.J."/>
            <person name="Babbage A."/>
            <person name="Nichol S."/>
            <person name="Hunt M."/>
            <person name="Aslett M.A."/>
            <person name="De Silva N."/>
            <person name="Velarde G.S."/>
            <person name="Anderson T.J."/>
            <person name="Clark R.C."/>
            <person name="Davidson C."/>
            <person name="Dillon G.P."/>
            <person name="Holroyd N.E."/>
            <person name="LoVerde P.T."/>
            <person name="Lloyd C."/>
            <person name="McQuillan J."/>
            <person name="Oliveira G."/>
            <person name="Otto T.D."/>
            <person name="Parker-Manuel S.J."/>
            <person name="Quail M.A."/>
            <person name="Wilson R.A."/>
            <person name="Zerlotini A."/>
            <person name="Dunne D.W."/>
            <person name="Berriman M."/>
        </authorList>
    </citation>
    <scope>NUCLEOTIDE SEQUENCE [LARGE SCALE GENOMIC DNA]</scope>
    <source>
        <strain evidence="1">Puerto Rican</strain>
    </source>
</reference>
<keyword evidence="1" id="KW-1185">Reference proteome</keyword>
<dbReference type="InParanoid" id="A0A5K4F8Z9"/>
<organism evidence="1 2">
    <name type="scientific">Schistosoma mansoni</name>
    <name type="common">Blood fluke</name>
    <dbReference type="NCBI Taxonomy" id="6183"/>
    <lineage>
        <taxon>Eukaryota</taxon>
        <taxon>Metazoa</taxon>
        <taxon>Spiralia</taxon>
        <taxon>Lophotrochozoa</taxon>
        <taxon>Platyhelminthes</taxon>
        <taxon>Trematoda</taxon>
        <taxon>Digenea</taxon>
        <taxon>Strigeidida</taxon>
        <taxon>Schistosomatoidea</taxon>
        <taxon>Schistosomatidae</taxon>
        <taxon>Schistosoma</taxon>
    </lineage>
</organism>
<evidence type="ECO:0000313" key="1">
    <source>
        <dbReference type="Proteomes" id="UP000008854"/>
    </source>
</evidence>
<proteinExistence type="predicted"/>
<evidence type="ECO:0000313" key="2">
    <source>
        <dbReference type="WBParaSite" id="Smp_327430.1"/>
    </source>
</evidence>
<sequence>MMSERTSEDCNKLVTYSTTYVRQISGKTSVKCKALKELDTESYVEQISVQIYMRHMAVRALDIESCKIKRLNIFIDLVSNCHLHI</sequence>
<protein>
    <submittedName>
        <fullName evidence="2">Ovule protein</fullName>
    </submittedName>
</protein>
<dbReference type="WBParaSite" id="Smp_327430.1">
    <property type="protein sequence ID" value="Smp_327430.1"/>
    <property type="gene ID" value="Smp_327430"/>
</dbReference>
<name>A0A5K4F8Z9_SCHMA</name>
<reference evidence="2" key="2">
    <citation type="submission" date="2019-11" db="UniProtKB">
        <authorList>
            <consortium name="WormBaseParasite"/>
        </authorList>
    </citation>
    <scope>IDENTIFICATION</scope>
    <source>
        <strain evidence="2">Puerto Rican</strain>
    </source>
</reference>
<accession>A0A5K4F8Z9</accession>
<dbReference type="Proteomes" id="UP000008854">
    <property type="component" value="Unassembled WGS sequence"/>
</dbReference>
<dbReference type="AlphaFoldDB" id="A0A5K4F8Z9"/>